<sequence length="170" mass="18768">MVAPVRDWQMGRSEEIAYAAEHGLAVKATQESPYSIDANLWGRSVETGILEDPWVEPPEDAFAWTTAPERAPAAGLVVELHFEQGTPTRLDGEELSPVELVTRLSLLAGAQGVGRIDHVEDRLVGIKSRELYEAPAAVVLDFAHRAVESLTLSRDVLRFKRLVADEWAQL</sequence>
<evidence type="ECO:0000259" key="8">
    <source>
        <dbReference type="Pfam" id="PF20979"/>
    </source>
</evidence>
<dbReference type="SUPFAM" id="SSF69864">
    <property type="entry name" value="Argininosuccinate synthetase, C-terminal domain"/>
    <property type="match status" value="1"/>
</dbReference>
<dbReference type="GO" id="GO:0005737">
    <property type="term" value="C:cytoplasm"/>
    <property type="evidence" value="ECO:0007669"/>
    <property type="project" value="TreeGrafter"/>
</dbReference>
<evidence type="ECO:0000256" key="5">
    <source>
        <dbReference type="ARBA" id="ARBA00022605"/>
    </source>
</evidence>
<dbReference type="InterPro" id="IPR014729">
    <property type="entry name" value="Rossmann-like_a/b/a_fold"/>
</dbReference>
<dbReference type="GO" id="GO:0005524">
    <property type="term" value="F:ATP binding"/>
    <property type="evidence" value="ECO:0007669"/>
    <property type="project" value="UniProtKB-KW"/>
</dbReference>
<name>T0YEL2_9ZZZZ</name>
<comment type="caution">
    <text evidence="9">The sequence shown here is derived from an EMBL/GenBank/DDBJ whole genome shotgun (WGS) entry which is preliminary data.</text>
</comment>
<dbReference type="EMBL" id="AUZY01012083">
    <property type="protein sequence ID" value="EQD31558.1"/>
    <property type="molecule type" value="Genomic_DNA"/>
</dbReference>
<dbReference type="GO" id="GO:0006526">
    <property type="term" value="P:L-arginine biosynthetic process"/>
    <property type="evidence" value="ECO:0007669"/>
    <property type="project" value="UniProtKB-UniPathway"/>
</dbReference>
<comment type="pathway">
    <text evidence="1">Amino-acid biosynthesis; L-arginine biosynthesis; L-arginine from L-ornithine and carbamoyl phosphate: step 2/3.</text>
</comment>
<evidence type="ECO:0000256" key="6">
    <source>
        <dbReference type="ARBA" id="ARBA00022741"/>
    </source>
</evidence>
<evidence type="ECO:0000256" key="4">
    <source>
        <dbReference type="ARBA" id="ARBA00022598"/>
    </source>
</evidence>
<evidence type="ECO:0000256" key="3">
    <source>
        <dbReference type="ARBA" id="ARBA00022571"/>
    </source>
</evidence>
<dbReference type="Gene3D" id="3.40.50.620">
    <property type="entry name" value="HUPs"/>
    <property type="match status" value="1"/>
</dbReference>
<keyword evidence="3" id="KW-0055">Arginine biosynthesis</keyword>
<evidence type="ECO:0000313" key="9">
    <source>
        <dbReference type="EMBL" id="EQD31558.1"/>
    </source>
</evidence>
<dbReference type="InterPro" id="IPR024074">
    <property type="entry name" value="AS_cat/multimer_dom_body"/>
</dbReference>
<dbReference type="GO" id="GO:0000050">
    <property type="term" value="P:urea cycle"/>
    <property type="evidence" value="ECO:0007669"/>
    <property type="project" value="TreeGrafter"/>
</dbReference>
<dbReference type="PANTHER" id="PTHR11587:SF2">
    <property type="entry name" value="ARGININOSUCCINATE SYNTHASE"/>
    <property type="match status" value="1"/>
</dbReference>
<feature type="non-terminal residue" evidence="9">
    <location>
        <position position="170"/>
    </location>
</feature>
<reference evidence="9" key="1">
    <citation type="submission" date="2013-08" db="EMBL/GenBank/DDBJ databases">
        <authorList>
            <person name="Mendez C."/>
            <person name="Richter M."/>
            <person name="Ferrer M."/>
            <person name="Sanchez J."/>
        </authorList>
    </citation>
    <scope>NUCLEOTIDE SEQUENCE</scope>
</reference>
<evidence type="ECO:0000256" key="2">
    <source>
        <dbReference type="ARBA" id="ARBA00012286"/>
    </source>
</evidence>
<dbReference type="Pfam" id="PF20979">
    <property type="entry name" value="Arginosuc_syn_C"/>
    <property type="match status" value="1"/>
</dbReference>
<dbReference type="EC" id="6.3.4.5" evidence="2"/>
<dbReference type="UniPathway" id="UPA00068">
    <property type="reaction ID" value="UER00113"/>
</dbReference>
<dbReference type="GO" id="GO:0000053">
    <property type="term" value="P:argininosuccinate metabolic process"/>
    <property type="evidence" value="ECO:0007669"/>
    <property type="project" value="TreeGrafter"/>
</dbReference>
<dbReference type="PANTHER" id="PTHR11587">
    <property type="entry name" value="ARGININOSUCCINATE SYNTHASE"/>
    <property type="match status" value="1"/>
</dbReference>
<feature type="domain" description="Arginosuccinate synthase C-terminal" evidence="8">
    <location>
        <begin position="34"/>
        <end position="170"/>
    </location>
</feature>
<dbReference type="AlphaFoldDB" id="T0YEL2"/>
<protein>
    <recommendedName>
        <fullName evidence="2">argininosuccinate synthase</fullName>
        <ecNumber evidence="2">6.3.4.5</ecNumber>
    </recommendedName>
</protein>
<organism evidence="9">
    <name type="scientific">mine drainage metagenome</name>
    <dbReference type="NCBI Taxonomy" id="410659"/>
    <lineage>
        <taxon>unclassified sequences</taxon>
        <taxon>metagenomes</taxon>
        <taxon>ecological metagenomes</taxon>
    </lineage>
</organism>
<dbReference type="InterPro" id="IPR048268">
    <property type="entry name" value="Arginosuc_syn_C"/>
</dbReference>
<keyword evidence="4 9" id="KW-0436">Ligase</keyword>
<evidence type="ECO:0000256" key="7">
    <source>
        <dbReference type="ARBA" id="ARBA00022840"/>
    </source>
</evidence>
<dbReference type="Gene3D" id="3.90.1260.10">
    <property type="entry name" value="Argininosuccinate synthetase, chain A, domain 2"/>
    <property type="match status" value="1"/>
</dbReference>
<accession>T0YEL2</accession>
<keyword evidence="6" id="KW-0547">Nucleotide-binding</keyword>
<proteinExistence type="predicted"/>
<dbReference type="InterPro" id="IPR001518">
    <property type="entry name" value="Arginosuc_synth"/>
</dbReference>
<reference evidence="9" key="2">
    <citation type="journal article" date="2014" name="ISME J.">
        <title>Microbial stratification in low pH oxic and suboxic macroscopic growths along an acid mine drainage.</title>
        <authorList>
            <person name="Mendez-Garcia C."/>
            <person name="Mesa V."/>
            <person name="Sprenger R.R."/>
            <person name="Richter M."/>
            <person name="Diez M.S."/>
            <person name="Solano J."/>
            <person name="Bargiela R."/>
            <person name="Golyshina O.V."/>
            <person name="Manteca A."/>
            <person name="Ramos J.L."/>
            <person name="Gallego J.R."/>
            <person name="Llorente I."/>
            <person name="Martins Dos Santos V.A."/>
            <person name="Jensen O.N."/>
            <person name="Pelaez A.I."/>
            <person name="Sanchez J."/>
            <person name="Ferrer M."/>
        </authorList>
    </citation>
    <scope>NUCLEOTIDE SEQUENCE</scope>
</reference>
<gene>
    <name evidence="9" type="ORF">B1B_18070</name>
</gene>
<keyword evidence="5" id="KW-0028">Amino-acid biosynthesis</keyword>
<evidence type="ECO:0000256" key="1">
    <source>
        <dbReference type="ARBA" id="ARBA00004967"/>
    </source>
</evidence>
<dbReference type="GO" id="GO:0004055">
    <property type="term" value="F:argininosuccinate synthase activity"/>
    <property type="evidence" value="ECO:0007669"/>
    <property type="project" value="UniProtKB-EC"/>
</dbReference>
<keyword evidence="7" id="KW-0067">ATP-binding</keyword>